<dbReference type="Proteomes" id="UP000500938">
    <property type="component" value="Chromosome"/>
</dbReference>
<dbReference type="AlphaFoldDB" id="A0A6M4IMF8"/>
<organism evidence="3 4">
    <name type="scientific">Gemmatimonas groenlandica</name>
    <dbReference type="NCBI Taxonomy" id="2732249"/>
    <lineage>
        <taxon>Bacteria</taxon>
        <taxon>Pseudomonadati</taxon>
        <taxon>Gemmatimonadota</taxon>
        <taxon>Gemmatimonadia</taxon>
        <taxon>Gemmatimonadales</taxon>
        <taxon>Gemmatimonadaceae</taxon>
        <taxon>Gemmatimonas</taxon>
    </lineage>
</organism>
<feature type="signal peptide" evidence="2">
    <location>
        <begin position="1"/>
        <end position="22"/>
    </location>
</feature>
<protein>
    <recommendedName>
        <fullName evidence="5">DUF4412 domain-containing protein</fullName>
    </recommendedName>
</protein>
<evidence type="ECO:0000313" key="4">
    <source>
        <dbReference type="Proteomes" id="UP000500938"/>
    </source>
</evidence>
<reference evidence="3 4" key="1">
    <citation type="submission" date="2020-05" db="EMBL/GenBank/DDBJ databases">
        <title>Complete genome sequence of Gemmatimonas greenlandica TET16.</title>
        <authorList>
            <person name="Zeng Y."/>
        </authorList>
    </citation>
    <scope>NUCLEOTIDE SEQUENCE [LARGE SCALE GENOMIC DNA]</scope>
    <source>
        <strain evidence="3 4">TET16</strain>
    </source>
</reference>
<evidence type="ECO:0000256" key="2">
    <source>
        <dbReference type="SAM" id="SignalP"/>
    </source>
</evidence>
<feature type="chain" id="PRO_5027110199" description="DUF4412 domain-containing protein" evidence="2">
    <location>
        <begin position="23"/>
        <end position="361"/>
    </location>
</feature>
<evidence type="ECO:0008006" key="5">
    <source>
        <dbReference type="Google" id="ProtNLM"/>
    </source>
</evidence>
<evidence type="ECO:0000313" key="3">
    <source>
        <dbReference type="EMBL" id="QJR35830.1"/>
    </source>
</evidence>
<feature type="compositionally biased region" description="Basic and acidic residues" evidence="1">
    <location>
        <begin position="118"/>
        <end position="132"/>
    </location>
</feature>
<gene>
    <name evidence="3" type="ORF">HKW67_10065</name>
</gene>
<keyword evidence="2" id="KW-0732">Signal</keyword>
<accession>A0A6M4IMF8</accession>
<sequence length="361" mass="38460">MRALSRSALLLVALTLPGVAQGQGVTVQSIADVRLTGALGVAANIAAKFGGGSMHDIATTTYVSGHRLRTESAATSSIIDADAGRITTIDHKQKSYTSMTFAEMSAAMKEAAQSAKESSAKEKSKAKSKDASSDDSVSFKYKVAVDRPGQREKVSGFDAERVFITVTVEAQVSSEGKQDQSVGNLVFLLDQWISKDAPQIAALREFQRAYAQKMGQEFRTQVQGLQSVFANDPRMKNGFEAAAKELAKVPGIALRSATYVSLLPVDMEYDRSLTLGDGATAAKESAAKKDEKPQGGGFRGMMGAMKAAAENAAKQSDKQKSAPPKQSLLMTVTDEVKSITRGAVSAEMFAPPADYKEVKRQ</sequence>
<proteinExistence type="predicted"/>
<evidence type="ECO:0000256" key="1">
    <source>
        <dbReference type="SAM" id="MobiDB-lite"/>
    </source>
</evidence>
<keyword evidence="4" id="KW-1185">Reference proteome</keyword>
<name>A0A6M4IMF8_9BACT</name>
<feature type="region of interest" description="Disordered" evidence="1">
    <location>
        <begin position="280"/>
        <end position="329"/>
    </location>
</feature>
<feature type="region of interest" description="Disordered" evidence="1">
    <location>
        <begin position="112"/>
        <end position="132"/>
    </location>
</feature>
<dbReference type="EMBL" id="CP053085">
    <property type="protein sequence ID" value="QJR35830.1"/>
    <property type="molecule type" value="Genomic_DNA"/>
</dbReference>
<dbReference type="KEGG" id="ggr:HKW67_10065"/>
<feature type="compositionally biased region" description="Low complexity" evidence="1">
    <location>
        <begin position="301"/>
        <end position="313"/>
    </location>
</feature>
<dbReference type="RefSeq" id="WP_171225260.1">
    <property type="nucleotide sequence ID" value="NZ_CP053085.1"/>
</dbReference>